<dbReference type="PANTHER" id="PTHR43222:SF2">
    <property type="entry name" value="NUDIX HYDROLASE 23, CHLOROPLASTIC"/>
    <property type="match status" value="1"/>
</dbReference>
<dbReference type="CDD" id="cd04511">
    <property type="entry name" value="NUDIX_Hydrolase"/>
    <property type="match status" value="1"/>
</dbReference>
<name>A0ABV2CUH1_9RHOO</name>
<evidence type="ECO:0000313" key="2">
    <source>
        <dbReference type="EMBL" id="MET1491548.1"/>
    </source>
</evidence>
<dbReference type="GO" id="GO:0016787">
    <property type="term" value="F:hydrolase activity"/>
    <property type="evidence" value="ECO:0007669"/>
    <property type="project" value="UniProtKB-KW"/>
</dbReference>
<organism evidence="2 3">
    <name type="scientific">Uliginosibacterium paludis</name>
    <dbReference type="NCBI Taxonomy" id="1615952"/>
    <lineage>
        <taxon>Bacteria</taxon>
        <taxon>Pseudomonadati</taxon>
        <taxon>Pseudomonadota</taxon>
        <taxon>Betaproteobacteria</taxon>
        <taxon>Rhodocyclales</taxon>
        <taxon>Zoogloeaceae</taxon>
        <taxon>Uliginosibacterium</taxon>
    </lineage>
</organism>
<evidence type="ECO:0000313" key="3">
    <source>
        <dbReference type="Proteomes" id="UP001548590"/>
    </source>
</evidence>
<reference evidence="2 3" key="1">
    <citation type="submission" date="2024-07" db="EMBL/GenBank/DDBJ databases">
        <title>Uliginosibacterium paludis KCTC:42655.</title>
        <authorList>
            <person name="Kim M.K."/>
        </authorList>
    </citation>
    <scope>NUCLEOTIDE SEQUENCE [LARGE SCALE GENOMIC DNA]</scope>
    <source>
        <strain evidence="2 3">KCTC 42655</strain>
    </source>
</reference>
<keyword evidence="2" id="KW-0378">Hydrolase</keyword>
<dbReference type="PROSITE" id="PS51462">
    <property type="entry name" value="NUDIX"/>
    <property type="match status" value="1"/>
</dbReference>
<dbReference type="EC" id="3.6.-.-" evidence="2"/>
<dbReference type="Proteomes" id="UP001548590">
    <property type="component" value="Unassembled WGS sequence"/>
</dbReference>
<accession>A0ABV2CUH1</accession>
<sequence>MGQGYPENASPLHLPATRGYSPSNMCEEIRFCSRCGTPVETRIPDGDTRPRQVCPACDSVHYVNPKLVVGSLPVWQDKVLLCRRAIEPRRGYWTLPAGFMESDETLAQAAERETLEEACARIELQGLQTIVNIPHINQVHVIYLAGLIGGQFSPGIESLETRLFSEEEIPWGEIAFHSVSLSLKHYFSDRRKGAFLLREETLDAAGNPP</sequence>
<dbReference type="RefSeq" id="WP_353978515.1">
    <property type="nucleotide sequence ID" value="NZ_JBEWLZ010000013.1"/>
</dbReference>
<dbReference type="InterPro" id="IPR029401">
    <property type="entry name" value="Nudix_N"/>
</dbReference>
<feature type="domain" description="Nudix hydrolase" evidence="1">
    <location>
        <begin position="64"/>
        <end position="187"/>
    </location>
</feature>
<dbReference type="Gene3D" id="3.90.79.10">
    <property type="entry name" value="Nucleoside Triphosphate Pyrophosphohydrolase"/>
    <property type="match status" value="1"/>
</dbReference>
<evidence type="ECO:0000259" key="1">
    <source>
        <dbReference type="PROSITE" id="PS51462"/>
    </source>
</evidence>
<dbReference type="SUPFAM" id="SSF55811">
    <property type="entry name" value="Nudix"/>
    <property type="match status" value="1"/>
</dbReference>
<gene>
    <name evidence="2" type="ORF">ABVT11_17040</name>
</gene>
<dbReference type="PANTHER" id="PTHR43222">
    <property type="entry name" value="NUDIX HYDROLASE 23"/>
    <property type="match status" value="1"/>
</dbReference>
<comment type="caution">
    <text evidence="2">The sequence shown here is derived from an EMBL/GenBank/DDBJ whole genome shotgun (WGS) entry which is preliminary data.</text>
</comment>
<dbReference type="InterPro" id="IPR000086">
    <property type="entry name" value="NUDIX_hydrolase_dom"/>
</dbReference>
<dbReference type="EMBL" id="JBEWLZ010000013">
    <property type="protein sequence ID" value="MET1491548.1"/>
    <property type="molecule type" value="Genomic_DNA"/>
</dbReference>
<keyword evidence="3" id="KW-1185">Reference proteome</keyword>
<dbReference type="InterPro" id="IPR015797">
    <property type="entry name" value="NUDIX_hydrolase-like_dom_sf"/>
</dbReference>
<dbReference type="Pfam" id="PF00293">
    <property type="entry name" value="NUDIX"/>
    <property type="match status" value="1"/>
</dbReference>
<dbReference type="Gene3D" id="2.20.70.10">
    <property type="match status" value="1"/>
</dbReference>
<protein>
    <submittedName>
        <fullName evidence="2">NUDIX hydrolase</fullName>
        <ecNumber evidence="2">3.6.-.-</ecNumber>
    </submittedName>
</protein>
<proteinExistence type="predicted"/>
<dbReference type="Pfam" id="PF14803">
    <property type="entry name" value="Zn_ribbon_Nudix"/>
    <property type="match status" value="1"/>
</dbReference>